<dbReference type="PROSITE" id="PS50110">
    <property type="entry name" value="RESPONSE_REGULATORY"/>
    <property type="match status" value="1"/>
</dbReference>
<dbReference type="InterPro" id="IPR011006">
    <property type="entry name" value="CheY-like_superfamily"/>
</dbReference>
<dbReference type="GO" id="GO:0000160">
    <property type="term" value="P:phosphorelay signal transduction system"/>
    <property type="evidence" value="ECO:0007669"/>
    <property type="project" value="InterPro"/>
</dbReference>
<evidence type="ECO:0000259" key="3">
    <source>
        <dbReference type="PROSITE" id="PS50110"/>
    </source>
</evidence>
<dbReference type="InterPro" id="IPR050595">
    <property type="entry name" value="Bact_response_regulator"/>
</dbReference>
<evidence type="ECO:0000256" key="1">
    <source>
        <dbReference type="ARBA" id="ARBA00022553"/>
    </source>
</evidence>
<dbReference type="CDD" id="cd00156">
    <property type="entry name" value="REC"/>
    <property type="match status" value="1"/>
</dbReference>
<dbReference type="EMBL" id="BMDI01000001">
    <property type="protein sequence ID" value="GGI18481.1"/>
    <property type="molecule type" value="Genomic_DNA"/>
</dbReference>
<feature type="modified residue" description="4-aspartylphosphate" evidence="2">
    <location>
        <position position="80"/>
    </location>
</feature>
<feature type="domain" description="Response regulatory" evidence="3">
    <location>
        <begin position="31"/>
        <end position="141"/>
    </location>
</feature>
<dbReference type="PANTHER" id="PTHR44591">
    <property type="entry name" value="STRESS RESPONSE REGULATOR PROTEIN 1"/>
    <property type="match status" value="1"/>
</dbReference>
<dbReference type="RefSeq" id="WP_188380548.1">
    <property type="nucleotide sequence ID" value="NZ_BMDI01000001.1"/>
</dbReference>
<accession>A0A8J3F364</accession>
<dbReference type="Proteomes" id="UP000642180">
    <property type="component" value="Unassembled WGS sequence"/>
</dbReference>
<keyword evidence="1 2" id="KW-0597">Phosphoprotein</keyword>
<dbReference type="InterPro" id="IPR001789">
    <property type="entry name" value="Sig_transdc_resp-reg_receiver"/>
</dbReference>
<protein>
    <recommendedName>
        <fullName evidence="3">Response regulatory domain-containing protein</fullName>
    </recommendedName>
</protein>
<proteinExistence type="predicted"/>
<evidence type="ECO:0000313" key="5">
    <source>
        <dbReference type="Proteomes" id="UP000642180"/>
    </source>
</evidence>
<comment type="caution">
    <text evidence="4">The sequence shown here is derived from an EMBL/GenBank/DDBJ whole genome shotgun (WGS) entry which is preliminary data.</text>
</comment>
<dbReference type="SUPFAM" id="SSF52172">
    <property type="entry name" value="CheY-like"/>
    <property type="match status" value="1"/>
</dbReference>
<evidence type="ECO:0000313" key="4">
    <source>
        <dbReference type="EMBL" id="GGI18481.1"/>
    </source>
</evidence>
<dbReference type="PANTHER" id="PTHR44591:SF3">
    <property type="entry name" value="RESPONSE REGULATORY DOMAIN-CONTAINING PROTEIN"/>
    <property type="match status" value="1"/>
</dbReference>
<gene>
    <name evidence="4" type="ORF">GCM10008066_14230</name>
</gene>
<dbReference type="Gene3D" id="3.40.50.2300">
    <property type="match status" value="1"/>
</dbReference>
<dbReference type="AlphaFoldDB" id="A0A8J3F364"/>
<evidence type="ECO:0000256" key="2">
    <source>
        <dbReference type="PROSITE-ProRule" id="PRU00169"/>
    </source>
</evidence>
<sequence length="144" mass="16117">MRKPVSHIRRNKSPTVGLLNFNQNEIASGRTILIVDDEQDLREVISTLLEAAGYVTVCASSVSTAFAALHEYTIDLVLTDVLMPDAFGTLLQQWMLDDPSFKDIPLIFMSGYVPATESLNRPVLKKPFGLTELLAFIQKEFEKE</sequence>
<dbReference type="SMART" id="SM00448">
    <property type="entry name" value="REC"/>
    <property type="match status" value="1"/>
</dbReference>
<organism evidence="4 5">
    <name type="scientific">Oxalicibacterium faecigallinarum</name>
    <dbReference type="NCBI Taxonomy" id="573741"/>
    <lineage>
        <taxon>Bacteria</taxon>
        <taxon>Pseudomonadati</taxon>
        <taxon>Pseudomonadota</taxon>
        <taxon>Betaproteobacteria</taxon>
        <taxon>Burkholderiales</taxon>
        <taxon>Oxalobacteraceae</taxon>
        <taxon>Oxalicibacterium</taxon>
    </lineage>
</organism>
<dbReference type="Pfam" id="PF00072">
    <property type="entry name" value="Response_reg"/>
    <property type="match status" value="1"/>
</dbReference>
<reference evidence="5" key="1">
    <citation type="journal article" date="2019" name="Int. J. Syst. Evol. Microbiol.">
        <title>The Global Catalogue of Microorganisms (GCM) 10K type strain sequencing project: providing services to taxonomists for standard genome sequencing and annotation.</title>
        <authorList>
            <consortium name="The Broad Institute Genomics Platform"/>
            <consortium name="The Broad Institute Genome Sequencing Center for Infectious Disease"/>
            <person name="Wu L."/>
            <person name="Ma J."/>
        </authorList>
    </citation>
    <scope>NUCLEOTIDE SEQUENCE [LARGE SCALE GENOMIC DNA]</scope>
    <source>
        <strain evidence="5">CCM 2767</strain>
    </source>
</reference>
<keyword evidence="5" id="KW-1185">Reference proteome</keyword>
<name>A0A8J3F364_9BURK</name>